<feature type="region of interest" description="Disordered" evidence="1">
    <location>
        <begin position="261"/>
        <end position="298"/>
    </location>
</feature>
<evidence type="ECO:0000313" key="2">
    <source>
        <dbReference type="Proteomes" id="UP000694853"/>
    </source>
</evidence>
<dbReference type="KEGG" id="aprc:113852165"/>
<dbReference type="GeneID" id="113852165"/>
<dbReference type="AlphaFoldDB" id="A0A8B8K3A7"/>
<protein>
    <submittedName>
        <fullName evidence="3">Uncharacterized protein LOC113852165</fullName>
    </submittedName>
</protein>
<dbReference type="InterPro" id="IPR043424">
    <property type="entry name" value="BLT-like"/>
</dbReference>
<name>A0A8B8K3A7_ABRPR</name>
<dbReference type="PANTHER" id="PTHR31071">
    <property type="entry name" value="GB|AAF24581.1"/>
    <property type="match status" value="1"/>
</dbReference>
<dbReference type="PANTHER" id="PTHR31071:SF14">
    <property type="entry name" value="BZIP DOMAIN-CONTAINING PROTEIN"/>
    <property type="match status" value="1"/>
</dbReference>
<evidence type="ECO:0000256" key="1">
    <source>
        <dbReference type="SAM" id="MobiDB-lite"/>
    </source>
</evidence>
<dbReference type="OrthoDB" id="1433810at2759"/>
<sequence length="335" mass="38748">MFDDLKEKLARERRSRERIELFNTKLLHELAEVNLLAKQFMTNYEKEKKERELIAELCNELVTQIGEDKAKLKVLSNSIDLCEEVEEERKMMQMADLWREEREQMKLVDAQLVLEEKYNQMVQLIDFLQMFLISRGSELDTTELKDVELIKQAVESVNIQRIVELSYDFSKSNDIVSIFETHDGEGFNKNSMFHQSSSSTVEDRKFSSTPQKGDTYLINVNQDNDISESEAECSEKACLKFLKTGVNRVCSNSISAEQTKWKASPAASKRGTTTISSKSFQHKRARQRNPHITRGMKGCLEWPRGIPKSHSKVIPLEEIVKSQKSQLQHILKHKA</sequence>
<gene>
    <name evidence="3" type="primary">LOC113852165</name>
</gene>
<reference evidence="2" key="1">
    <citation type="journal article" date="2019" name="Toxins">
        <title>Detection of Abrin-Like and Prepropulchellin-Like Toxin Genes and Transcripts Using Whole Genome Sequencing and Full-Length Transcript Sequencing of Abrus precatorius.</title>
        <authorList>
            <person name="Hovde B.T."/>
            <person name="Daligault H.E."/>
            <person name="Hanschen E.R."/>
            <person name="Kunde Y.A."/>
            <person name="Johnson M.B."/>
            <person name="Starkenburg S.R."/>
            <person name="Johnson S.L."/>
        </authorList>
    </citation>
    <scope>NUCLEOTIDE SEQUENCE [LARGE SCALE GENOMIC DNA]</scope>
</reference>
<dbReference type="Proteomes" id="UP000694853">
    <property type="component" value="Unplaced"/>
</dbReference>
<accession>A0A8B8K3A7</accession>
<organism evidence="2 3">
    <name type="scientific">Abrus precatorius</name>
    <name type="common">Indian licorice</name>
    <name type="synonym">Glycine abrus</name>
    <dbReference type="NCBI Taxonomy" id="3816"/>
    <lineage>
        <taxon>Eukaryota</taxon>
        <taxon>Viridiplantae</taxon>
        <taxon>Streptophyta</taxon>
        <taxon>Embryophyta</taxon>
        <taxon>Tracheophyta</taxon>
        <taxon>Spermatophyta</taxon>
        <taxon>Magnoliopsida</taxon>
        <taxon>eudicotyledons</taxon>
        <taxon>Gunneridae</taxon>
        <taxon>Pentapetalae</taxon>
        <taxon>rosids</taxon>
        <taxon>fabids</taxon>
        <taxon>Fabales</taxon>
        <taxon>Fabaceae</taxon>
        <taxon>Papilionoideae</taxon>
        <taxon>50 kb inversion clade</taxon>
        <taxon>NPAAA clade</taxon>
        <taxon>indigoferoid/millettioid clade</taxon>
        <taxon>Abreae</taxon>
        <taxon>Abrus</taxon>
    </lineage>
</organism>
<evidence type="ECO:0000313" key="3">
    <source>
        <dbReference type="RefSeq" id="XP_027338210.1"/>
    </source>
</evidence>
<feature type="compositionally biased region" description="Basic residues" evidence="1">
    <location>
        <begin position="280"/>
        <end position="291"/>
    </location>
</feature>
<proteinExistence type="predicted"/>
<keyword evidence="2" id="KW-1185">Reference proteome</keyword>
<dbReference type="RefSeq" id="XP_027338210.1">
    <property type="nucleotide sequence ID" value="XM_027482409.1"/>
</dbReference>
<reference evidence="3" key="2">
    <citation type="submission" date="2025-08" db="UniProtKB">
        <authorList>
            <consortium name="RefSeq"/>
        </authorList>
    </citation>
    <scope>IDENTIFICATION</scope>
    <source>
        <tissue evidence="3">Young leaves</tissue>
    </source>
</reference>
<feature type="compositionally biased region" description="Polar residues" evidence="1">
    <location>
        <begin position="270"/>
        <end position="279"/>
    </location>
</feature>